<reference evidence="3 4" key="1">
    <citation type="journal article" date="2016" name="Sci. Rep.">
        <title>Draft genome sequencing and secretome analysis of fungal phytopathogen Ascochyta rabiei provides insight into the necrotrophic effector repertoire.</title>
        <authorList>
            <person name="Verma S."/>
            <person name="Gazara R.K."/>
            <person name="Nizam S."/>
            <person name="Parween S."/>
            <person name="Chattopadhyay D."/>
            <person name="Verma P.K."/>
        </authorList>
    </citation>
    <scope>NUCLEOTIDE SEQUENCE [LARGE SCALE GENOMIC DNA]</scope>
    <source>
        <strain evidence="3 4">ArDII</strain>
    </source>
</reference>
<keyword evidence="2" id="KW-0812">Transmembrane</keyword>
<name>A0A162ZBE6_DIDRA</name>
<evidence type="ECO:0008006" key="5">
    <source>
        <dbReference type="Google" id="ProtNLM"/>
    </source>
</evidence>
<evidence type="ECO:0000256" key="2">
    <source>
        <dbReference type="SAM" id="Phobius"/>
    </source>
</evidence>
<protein>
    <recommendedName>
        <fullName evidence="5">F-box domain-containing protein</fullName>
    </recommendedName>
</protein>
<evidence type="ECO:0000313" key="3">
    <source>
        <dbReference type="EMBL" id="KZM20515.1"/>
    </source>
</evidence>
<sequence>MAEEHTSPSRAPPTLPSKSHFKPITYGSTSSTFTSPHDSAVAVSPTEHPFTAPPLRYTYSHPNGHRIIPPSISGHGRLIVAHRTVPYWAGILVVIGSFAWAVWNPPSIHPHLTRCQHIDRNAPCHFLKLPTELRQEIFKYLMPTREIDPLAIYQSRSQTQPSTGSEDLLRTVFPMPLLSLYLGFNREVYEEVKDVFYSTATFTIDVSRDGVMLCGRRILVPNGPDGSRHYSPGQVGADRFIRNFAWAAARNYTVIITVELKLNGRWAHRRRGVVDDWDEEVEIYDIRDFVAVVISGVLAKSRLLRSLQVRVNLKKFYWAPNLVISVTKLLVGPFERLRCVQKPRLMGTFCGDALAELYAQRHRPGNDKHNRCITPTLPNPSPIMGPGMAGFDFYAAEWECQLSLEAPSKILNKSPMTQLFMEFRAFYNSLANIMPHIVGCRSKGYLHRARVAREHEDIAAFRAVRAELVQHWHHYLAQQEFQRAKINASLQRMIRADVYPYEHNPVPAAEEAQNEPVFIDLT</sequence>
<dbReference type="PANTHER" id="PTHR42085:SF4">
    <property type="entry name" value="F-BOX DOMAIN-CONTAINING PROTEIN"/>
    <property type="match status" value="1"/>
</dbReference>
<evidence type="ECO:0000256" key="1">
    <source>
        <dbReference type="SAM" id="MobiDB-lite"/>
    </source>
</evidence>
<feature type="region of interest" description="Disordered" evidence="1">
    <location>
        <begin position="1"/>
        <end position="21"/>
    </location>
</feature>
<dbReference type="AlphaFoldDB" id="A0A162ZBE6"/>
<keyword evidence="2" id="KW-0472">Membrane</keyword>
<feature type="transmembrane region" description="Helical" evidence="2">
    <location>
        <begin position="85"/>
        <end position="103"/>
    </location>
</feature>
<accession>A0A162ZBE6</accession>
<dbReference type="InterPro" id="IPR038883">
    <property type="entry name" value="AN11006-like"/>
</dbReference>
<proteinExistence type="predicted"/>
<evidence type="ECO:0000313" key="4">
    <source>
        <dbReference type="Proteomes" id="UP000076837"/>
    </source>
</evidence>
<keyword evidence="2" id="KW-1133">Transmembrane helix</keyword>
<keyword evidence="4" id="KW-1185">Reference proteome</keyword>
<gene>
    <name evidence="3" type="ORF">ST47_g8383</name>
</gene>
<comment type="caution">
    <text evidence="3">The sequence shown here is derived from an EMBL/GenBank/DDBJ whole genome shotgun (WGS) entry which is preliminary data.</text>
</comment>
<organism evidence="3 4">
    <name type="scientific">Didymella rabiei</name>
    <name type="common">Chickpea ascochyta blight fungus</name>
    <name type="synonym">Mycosphaerella rabiei</name>
    <dbReference type="NCBI Taxonomy" id="5454"/>
    <lineage>
        <taxon>Eukaryota</taxon>
        <taxon>Fungi</taxon>
        <taxon>Dikarya</taxon>
        <taxon>Ascomycota</taxon>
        <taxon>Pezizomycotina</taxon>
        <taxon>Dothideomycetes</taxon>
        <taxon>Pleosporomycetidae</taxon>
        <taxon>Pleosporales</taxon>
        <taxon>Pleosporineae</taxon>
        <taxon>Didymellaceae</taxon>
        <taxon>Ascochyta</taxon>
    </lineage>
</organism>
<dbReference type="Proteomes" id="UP000076837">
    <property type="component" value="Unassembled WGS sequence"/>
</dbReference>
<dbReference type="EMBL" id="JYNV01000279">
    <property type="protein sequence ID" value="KZM20515.1"/>
    <property type="molecule type" value="Genomic_DNA"/>
</dbReference>
<dbReference type="PANTHER" id="PTHR42085">
    <property type="entry name" value="F-BOX DOMAIN-CONTAINING PROTEIN"/>
    <property type="match status" value="1"/>
</dbReference>